<dbReference type="Proteomes" id="UP000019197">
    <property type="component" value="Unassembled WGS sequence"/>
</dbReference>
<proteinExistence type="predicted"/>
<dbReference type="Gene3D" id="3.30.559.10">
    <property type="entry name" value="Chloramphenicol acetyltransferase-like domain"/>
    <property type="match status" value="1"/>
</dbReference>
<dbReference type="InterPro" id="IPR000873">
    <property type="entry name" value="AMP-dep_synth/lig_dom"/>
</dbReference>
<dbReference type="GO" id="GO:0044550">
    <property type="term" value="P:secondary metabolite biosynthetic process"/>
    <property type="evidence" value="ECO:0007669"/>
    <property type="project" value="TreeGrafter"/>
</dbReference>
<evidence type="ECO:0000313" key="5">
    <source>
        <dbReference type="EMBL" id="CDL79304.1"/>
    </source>
</evidence>
<gene>
    <name evidence="5" type="ORF">XCR1_110008</name>
</gene>
<dbReference type="Pfam" id="PF13193">
    <property type="entry name" value="AMP-binding_C"/>
    <property type="match status" value="1"/>
</dbReference>
<dbReference type="Pfam" id="PF00501">
    <property type="entry name" value="AMP-binding"/>
    <property type="match status" value="1"/>
</dbReference>
<dbReference type="SUPFAM" id="SSF47336">
    <property type="entry name" value="ACP-like"/>
    <property type="match status" value="1"/>
</dbReference>
<dbReference type="Gene3D" id="3.30.559.30">
    <property type="entry name" value="Nonribosomal peptide synthetase, condensation domain"/>
    <property type="match status" value="1"/>
</dbReference>
<dbReference type="SUPFAM" id="SSF56801">
    <property type="entry name" value="Acetyl-CoA synthetase-like"/>
    <property type="match status" value="1"/>
</dbReference>
<dbReference type="Pfam" id="PF00550">
    <property type="entry name" value="PP-binding"/>
    <property type="match status" value="1"/>
</dbReference>
<dbReference type="CDD" id="cd05930">
    <property type="entry name" value="A_NRPS"/>
    <property type="match status" value="1"/>
</dbReference>
<dbReference type="PANTHER" id="PTHR45527:SF1">
    <property type="entry name" value="FATTY ACID SYNTHASE"/>
    <property type="match status" value="1"/>
</dbReference>
<dbReference type="InterPro" id="IPR009081">
    <property type="entry name" value="PP-bd_ACP"/>
</dbReference>
<dbReference type="PROSITE" id="PS00455">
    <property type="entry name" value="AMP_BINDING"/>
    <property type="match status" value="1"/>
</dbReference>
<dbReference type="Gene3D" id="3.40.50.980">
    <property type="match status" value="2"/>
</dbReference>
<dbReference type="EMBL" id="CBXE010000013">
    <property type="protein sequence ID" value="CDL79304.1"/>
    <property type="molecule type" value="Genomic_DNA"/>
</dbReference>
<dbReference type="SMART" id="SM00823">
    <property type="entry name" value="PKS_PP"/>
    <property type="match status" value="1"/>
</dbReference>
<dbReference type="InterPro" id="IPR023213">
    <property type="entry name" value="CAT-like_dom_sf"/>
</dbReference>
<accession>W1ILI8</accession>
<dbReference type="Gene3D" id="2.30.38.10">
    <property type="entry name" value="Luciferase, Domain 3"/>
    <property type="match status" value="1"/>
</dbReference>
<dbReference type="Gene3D" id="3.30.300.30">
    <property type="match status" value="1"/>
</dbReference>
<dbReference type="GO" id="GO:0003824">
    <property type="term" value="F:catalytic activity"/>
    <property type="evidence" value="ECO:0007669"/>
    <property type="project" value="InterPro"/>
</dbReference>
<dbReference type="NCBIfam" id="TIGR01733">
    <property type="entry name" value="AA-adenyl-dom"/>
    <property type="match status" value="1"/>
</dbReference>
<dbReference type="GO" id="GO:0005829">
    <property type="term" value="C:cytosol"/>
    <property type="evidence" value="ECO:0007669"/>
    <property type="project" value="TreeGrafter"/>
</dbReference>
<evidence type="ECO:0000256" key="3">
    <source>
        <dbReference type="ARBA" id="ARBA00022553"/>
    </source>
</evidence>
<dbReference type="FunFam" id="1.10.1200.10:FF:000005">
    <property type="entry name" value="Nonribosomal peptide synthetase 1"/>
    <property type="match status" value="1"/>
</dbReference>
<dbReference type="InterPro" id="IPR020806">
    <property type="entry name" value="PKS_PP-bd"/>
</dbReference>
<dbReference type="InterPro" id="IPR045851">
    <property type="entry name" value="AMP-bd_C_sf"/>
</dbReference>
<dbReference type="GO" id="GO:0031177">
    <property type="term" value="F:phosphopantetheine binding"/>
    <property type="evidence" value="ECO:0007669"/>
    <property type="project" value="InterPro"/>
</dbReference>
<dbReference type="InterPro" id="IPR020845">
    <property type="entry name" value="AMP-binding_CS"/>
</dbReference>
<dbReference type="GO" id="GO:0043041">
    <property type="term" value="P:amino acid activation for nonribosomal peptide biosynthetic process"/>
    <property type="evidence" value="ECO:0007669"/>
    <property type="project" value="TreeGrafter"/>
</dbReference>
<comment type="cofactor">
    <cofactor evidence="1">
        <name>pantetheine 4'-phosphate</name>
        <dbReference type="ChEBI" id="CHEBI:47942"/>
    </cofactor>
</comment>
<organism evidence="5 6">
    <name type="scientific">Xenorhabdus cabanillasii JM26</name>
    <dbReference type="NCBI Taxonomy" id="1427517"/>
    <lineage>
        <taxon>Bacteria</taxon>
        <taxon>Pseudomonadati</taxon>
        <taxon>Pseudomonadota</taxon>
        <taxon>Gammaproteobacteria</taxon>
        <taxon>Enterobacterales</taxon>
        <taxon>Morganellaceae</taxon>
        <taxon>Xenorhabdus</taxon>
    </lineage>
</organism>
<dbReference type="PROSITE" id="PS50075">
    <property type="entry name" value="CARRIER"/>
    <property type="match status" value="1"/>
</dbReference>
<evidence type="ECO:0000256" key="2">
    <source>
        <dbReference type="ARBA" id="ARBA00022450"/>
    </source>
</evidence>
<sequence length="1093" mass="123389">MDSVEERSEGMNRKQEQYSLEQILLSRRKTSASMIEPQVWTNLEKPVSLSMAQQRIWLHEKLEKCGALYNMPCALRLRGSLDVEALRQAIELHLQHHSVLCSRFIECDGKPQQVYNPISRLELPKLLMTNEAEATYWMSCDADMPFNLEEGPPLRCHLLCLSEQDHILSLTVHHIVSDGWSQGIMLREISFAYNSITKGQSVHLPPPLIQYADYGSWQRSWLEGERIQQQLIFWADQLRGAPALLALPTEQPRAVQQSYEGGTLHFNIDAGRTVRIRHLSRELNVTLYMLLLAAFNVLLSRYSSSYDIVIGSPVANRFPKETEGLVGFFANTLVMRNQVIPEQTFATFLQQVKKNALAAYAHQDVPFDLVVEYLRPERSLSYNPLFQVEFVLQKAIQRHFTLEKVEVDVMDRSSSYTKFDLTLSLEDGADVLHGLIEFNSRLFSAEFAQRMVTHYLTILDSILDDPGQPIWALEMLTSSELDTLRQWAGDSEQSIDRGVLHFFADQVSIRPNDIAVCHGDDHLSYAELEQYANRLAHAMLRADVAQGERVALYLDRGVDYLAALLAVFKLGAAFVPFNPEQNMIRNAQMIQSAEIKLILASPTYAEKVAIFSNDIFILTLQREALKSMPSFWPYSPSWVPDAMAYMIFTSGSTGTPKGAMVTHQGMVNHLLAKIDDLGLDASDVLAQIAVQTFDVSVWQFLAMLLVGGRTEVLTGETAWQPEPLLHQLQNRKVTVLETVPSHLEIILDEVQHNATTYILPNLRWIISNGEPISVVLAERWFDIFPRKPLMNAYGPTECSDDVTHYILLSKPTSLRPYLPIGKPITNARVYVLDAYQQPVPVGAIGEIHIGGICVGLGYFKDEEKTCYSFVEDRLSGIQGSRLYKSGDLARYYSDGTLELLGRSDFQLKIRGCRIEAGEIETALCRHSAVEQCLVMGSHDRTGLIQLVAYVVPSQRPAPSAAVLQAFCRELLPDYMIPSGICLLDEFPLLPNGKIDRVKLPPIHTFELSSDQQYQAPRNLIETHLVEIWAELLGLQRVGITDNFFQLGGHSLLAVELVAQCREVLGEQMSLQILFKYPTIQKLMAFIYSTPQEV</sequence>
<dbReference type="Pfam" id="PF00668">
    <property type="entry name" value="Condensation"/>
    <property type="match status" value="1"/>
</dbReference>
<dbReference type="PANTHER" id="PTHR45527">
    <property type="entry name" value="NONRIBOSOMAL PEPTIDE SYNTHETASE"/>
    <property type="match status" value="1"/>
</dbReference>
<evidence type="ECO:0000259" key="4">
    <source>
        <dbReference type="PROSITE" id="PS50075"/>
    </source>
</evidence>
<keyword evidence="2" id="KW-0596">Phosphopantetheine</keyword>
<dbReference type="AlphaFoldDB" id="W1ILI8"/>
<evidence type="ECO:0000313" key="6">
    <source>
        <dbReference type="Proteomes" id="UP000019197"/>
    </source>
</evidence>
<dbReference type="InterPro" id="IPR025110">
    <property type="entry name" value="AMP-bd_C"/>
</dbReference>
<dbReference type="InterPro" id="IPR010071">
    <property type="entry name" value="AA_adenyl_dom"/>
</dbReference>
<dbReference type="OrthoDB" id="9757559at2"/>
<comment type="caution">
    <text evidence="5">The sequence shown here is derived from an EMBL/GenBank/DDBJ whole genome shotgun (WGS) entry which is preliminary data.</text>
</comment>
<dbReference type="InterPro" id="IPR001242">
    <property type="entry name" value="Condensation_dom"/>
</dbReference>
<dbReference type="RefSeq" id="WP_038259728.1">
    <property type="nucleotide sequence ID" value="NZ_CAWLVK010000013.1"/>
</dbReference>
<dbReference type="InterPro" id="IPR036736">
    <property type="entry name" value="ACP-like_sf"/>
</dbReference>
<dbReference type="Gene3D" id="1.10.1200.10">
    <property type="entry name" value="ACP-like"/>
    <property type="match status" value="1"/>
</dbReference>
<keyword evidence="3" id="KW-0597">Phosphoprotein</keyword>
<name>W1ILI8_9GAMM</name>
<dbReference type="SUPFAM" id="SSF52777">
    <property type="entry name" value="CoA-dependent acyltransferases"/>
    <property type="match status" value="2"/>
</dbReference>
<reference evidence="5 6" key="1">
    <citation type="submission" date="2013-11" db="EMBL/GenBank/DDBJ databases">
        <title>Draft genome sequence and annotation of the entomopathogenic bacterium, Xenorhabdus cabanillasi strain JM26.</title>
        <authorList>
            <person name="Gualtieri M."/>
            <person name="Ogier J.C."/>
            <person name="Pages S."/>
            <person name="Givaudan A."/>
            <person name="Gaudriault S."/>
        </authorList>
    </citation>
    <scope>NUCLEOTIDE SEQUENCE [LARGE SCALE GENOMIC DNA]</scope>
    <source>
        <strain evidence="5 6">JM26</strain>
    </source>
</reference>
<feature type="domain" description="Carrier" evidence="4">
    <location>
        <begin position="1015"/>
        <end position="1090"/>
    </location>
</feature>
<protein>
    <submittedName>
        <fullName evidence="5">Non-ribosomal peptide synthetase</fullName>
    </submittedName>
</protein>
<dbReference type="CDD" id="cd19531">
    <property type="entry name" value="LCL_NRPS-like"/>
    <property type="match status" value="1"/>
</dbReference>
<evidence type="ECO:0000256" key="1">
    <source>
        <dbReference type="ARBA" id="ARBA00001957"/>
    </source>
</evidence>